<organism evidence="2 3">
    <name type="scientific">Actinopolyspora mortivallis</name>
    <dbReference type="NCBI Taxonomy" id="33906"/>
    <lineage>
        <taxon>Bacteria</taxon>
        <taxon>Bacillati</taxon>
        <taxon>Actinomycetota</taxon>
        <taxon>Actinomycetes</taxon>
        <taxon>Actinopolysporales</taxon>
        <taxon>Actinopolysporaceae</taxon>
        <taxon>Actinopolyspora</taxon>
    </lineage>
</organism>
<proteinExistence type="predicted"/>
<feature type="region of interest" description="Disordered" evidence="1">
    <location>
        <begin position="350"/>
        <end position="372"/>
    </location>
</feature>
<dbReference type="RefSeq" id="WP_106112347.1">
    <property type="nucleotide sequence ID" value="NZ_PVSR01000002.1"/>
</dbReference>
<comment type="caution">
    <text evidence="2">The sequence shown here is derived from an EMBL/GenBank/DDBJ whole genome shotgun (WGS) entry which is preliminary data.</text>
</comment>
<dbReference type="NCBIfam" id="TIGR01869">
    <property type="entry name" value="casC_Cse4"/>
    <property type="match status" value="1"/>
</dbReference>
<evidence type="ECO:0000313" key="2">
    <source>
        <dbReference type="EMBL" id="PRW64772.1"/>
    </source>
</evidence>
<name>A0A2T0H076_ACTMO</name>
<dbReference type="Proteomes" id="UP000239352">
    <property type="component" value="Unassembled WGS sequence"/>
</dbReference>
<evidence type="ECO:0000256" key="1">
    <source>
        <dbReference type="SAM" id="MobiDB-lite"/>
    </source>
</evidence>
<dbReference type="AlphaFoldDB" id="A0A2T0H076"/>
<dbReference type="InterPro" id="IPR010148">
    <property type="entry name" value="CRISPR-assoc_prot_CT1975"/>
</dbReference>
<protein>
    <submittedName>
        <fullName evidence="2">Type I-E CRISPR-associated protein Cas7/Cse4/CasC</fullName>
    </submittedName>
</protein>
<feature type="compositionally biased region" description="Polar residues" evidence="1">
    <location>
        <begin position="350"/>
        <end position="362"/>
    </location>
</feature>
<sequence>MNTAKYVDIHALHVLPFSNTNRDDLGAPKTVQFGGAERTRISSQSWKRPIRKHIERHLDEDTVRTRRVVIGVAERLEKHYGWDKDEAELAGIQVALSAGKGISLQQDKNDKEETVLTTNVLLLLPESGIDDLARLADQYRDDVLDAAQNVKTRIKMTAVLPSEQINEVLSRRSGTINLFGRMLAELPGANVDGAVQMAHAFTTHPTRVEYDFFTAVDDVEHNLGLTGSAHLNTGMFSAGTFYRYANVNLDDLLGNLDQDRELTSTLLTAFLRGFVHELPTGKQNPTAARTPPELVYIVVRDDRPVSLAGAFEAPVTGEEGHLVRSVSRLHTQAGALAALLGDNHILFSGHTATPATQSSPEQPAQRPNFGLPSTSFDELINDVVATACPGEHA</sequence>
<reference evidence="2 3" key="1">
    <citation type="submission" date="2018-03" db="EMBL/GenBank/DDBJ databases">
        <title>Actinopolyspora mortivallis from Sahara, screening for active biomolecules.</title>
        <authorList>
            <person name="Selama O."/>
            <person name="Wellington E.M.H."/>
            <person name="Hacene H."/>
        </authorList>
    </citation>
    <scope>NUCLEOTIDE SEQUENCE [LARGE SCALE GENOMIC DNA]</scope>
    <source>
        <strain evidence="2 3">M5A</strain>
    </source>
</reference>
<keyword evidence="3" id="KW-1185">Reference proteome</keyword>
<evidence type="ECO:0000313" key="3">
    <source>
        <dbReference type="Proteomes" id="UP000239352"/>
    </source>
</evidence>
<accession>A0A2T0H076</accession>
<dbReference type="InParanoid" id="A0A2T0H076"/>
<dbReference type="EMBL" id="PVSR01000002">
    <property type="protein sequence ID" value="PRW64772.1"/>
    <property type="molecule type" value="Genomic_DNA"/>
</dbReference>
<gene>
    <name evidence="2" type="primary">cas7e</name>
    <name evidence="2" type="ORF">CEP50_02795</name>
</gene>
<dbReference type="Pfam" id="PF09344">
    <property type="entry name" value="Cas_CT1975"/>
    <property type="match status" value="1"/>
</dbReference>